<evidence type="ECO:0000256" key="5">
    <source>
        <dbReference type="ARBA" id="ARBA00022824"/>
    </source>
</evidence>
<dbReference type="STRING" id="269621.A0A238FRQ1"/>
<dbReference type="OrthoDB" id="29558at2759"/>
<keyword evidence="7 10" id="KW-0472">Membrane</keyword>
<feature type="transmembrane region" description="Helical" evidence="10">
    <location>
        <begin position="116"/>
        <end position="136"/>
    </location>
</feature>
<dbReference type="PANTHER" id="PTHR13085">
    <property type="entry name" value="MICROSOMAL SIGNAL PEPTIDASE 25 KDA SUBUNIT"/>
    <property type="match status" value="1"/>
</dbReference>
<evidence type="ECO:0000256" key="7">
    <source>
        <dbReference type="ARBA" id="ARBA00023136"/>
    </source>
</evidence>
<feature type="transmembrane region" description="Helical" evidence="10">
    <location>
        <begin position="148"/>
        <end position="173"/>
    </location>
</feature>
<evidence type="ECO:0000256" key="3">
    <source>
        <dbReference type="ARBA" id="ARBA00017057"/>
    </source>
</evidence>
<comment type="function">
    <text evidence="8">Component of the signal peptidase complex (SPC) which catalyzes the cleavage of N-terminal signal sequences from nascent proteins as they are translocated into the lumen of the endoplasmic reticulum. Enhances the enzymatic activity of SPC and facilitates the interactions between different components of the translocation site.</text>
</comment>
<evidence type="ECO:0000256" key="8">
    <source>
        <dbReference type="ARBA" id="ARBA00045608"/>
    </source>
</evidence>
<dbReference type="GO" id="GO:0045047">
    <property type="term" value="P:protein targeting to ER"/>
    <property type="evidence" value="ECO:0007669"/>
    <property type="project" value="TreeGrafter"/>
</dbReference>
<dbReference type="GO" id="GO:0005787">
    <property type="term" value="C:signal peptidase complex"/>
    <property type="evidence" value="ECO:0007669"/>
    <property type="project" value="InterPro"/>
</dbReference>
<evidence type="ECO:0000256" key="4">
    <source>
        <dbReference type="ARBA" id="ARBA00022692"/>
    </source>
</evidence>
<evidence type="ECO:0000256" key="2">
    <source>
        <dbReference type="ARBA" id="ARBA00007324"/>
    </source>
</evidence>
<keyword evidence="6 10" id="KW-1133">Transmembrane helix</keyword>
<feature type="compositionally biased region" description="Low complexity" evidence="9">
    <location>
        <begin position="8"/>
        <end position="18"/>
    </location>
</feature>
<dbReference type="Pfam" id="PF06703">
    <property type="entry name" value="SPC25"/>
    <property type="match status" value="1"/>
</dbReference>
<accession>A0A238FRQ1</accession>
<feature type="region of interest" description="Disordered" evidence="9">
    <location>
        <begin position="1"/>
        <end position="78"/>
    </location>
</feature>
<reference evidence="12" key="1">
    <citation type="submission" date="2016-09" db="EMBL/GenBank/DDBJ databases">
        <authorList>
            <person name="Jeantristanb JTB J.-T."/>
            <person name="Ricardo R."/>
        </authorList>
    </citation>
    <scope>NUCLEOTIDE SEQUENCE [LARGE SCALE GENOMIC DNA]</scope>
</reference>
<evidence type="ECO:0000256" key="9">
    <source>
        <dbReference type="SAM" id="MobiDB-lite"/>
    </source>
</evidence>
<organism evidence="11 12">
    <name type="scientific">Microbotryum intermedium</name>
    <dbReference type="NCBI Taxonomy" id="269621"/>
    <lineage>
        <taxon>Eukaryota</taxon>
        <taxon>Fungi</taxon>
        <taxon>Dikarya</taxon>
        <taxon>Basidiomycota</taxon>
        <taxon>Pucciniomycotina</taxon>
        <taxon>Microbotryomycetes</taxon>
        <taxon>Microbotryales</taxon>
        <taxon>Microbotryaceae</taxon>
        <taxon>Microbotryum</taxon>
    </lineage>
</organism>
<protein>
    <recommendedName>
        <fullName evidence="3">Signal peptidase complex subunit 2</fullName>
    </recommendedName>
</protein>
<evidence type="ECO:0000256" key="6">
    <source>
        <dbReference type="ARBA" id="ARBA00022989"/>
    </source>
</evidence>
<evidence type="ECO:0000256" key="1">
    <source>
        <dbReference type="ARBA" id="ARBA00004477"/>
    </source>
</evidence>
<dbReference type="PANTHER" id="PTHR13085:SF0">
    <property type="entry name" value="SIGNAL PEPTIDASE COMPLEX SUBUNIT 2"/>
    <property type="match status" value="1"/>
</dbReference>
<keyword evidence="5" id="KW-0256">Endoplasmic reticulum</keyword>
<sequence>MANKKSKTSAPSTPSSGSHNKKDVAAAAAAAALTPKTSPKMTATSLPDLDDEKHALSNSSTNDPDPDPDHDKAAPAAPIKVNNNSLTELKLAVDDVVKEFFSRPSRFTASHLHEDVRLILGWSAVIVSAITGYYGYVVEFHQSKFWCAIGVTVYFFFGLVNSYAILSTLYWVYVNYVEKETIFQGKRRTFASRISTETLTLSSSARSLPQEPYNFPFSHFTSSPKTQMTPKETSSFPNYTLTLGYTHTSNNGKSLIRSFDKTLTRPLKEWFDTEGVLRRSALENELECLWKECLEG</sequence>
<dbReference type="InterPro" id="IPR009582">
    <property type="entry name" value="Spc2/SPCS2"/>
</dbReference>
<dbReference type="Proteomes" id="UP000198372">
    <property type="component" value="Unassembled WGS sequence"/>
</dbReference>
<name>A0A238FRQ1_9BASI</name>
<proteinExistence type="inferred from homology"/>
<keyword evidence="4 10" id="KW-0812">Transmembrane</keyword>
<feature type="compositionally biased region" description="Polar residues" evidence="9">
    <location>
        <begin position="35"/>
        <end position="45"/>
    </location>
</feature>
<dbReference type="AlphaFoldDB" id="A0A238FRQ1"/>
<evidence type="ECO:0000256" key="10">
    <source>
        <dbReference type="SAM" id="Phobius"/>
    </source>
</evidence>
<evidence type="ECO:0000313" key="12">
    <source>
        <dbReference type="Proteomes" id="UP000198372"/>
    </source>
</evidence>
<evidence type="ECO:0000313" key="11">
    <source>
        <dbReference type="EMBL" id="SCV74643.1"/>
    </source>
</evidence>
<comment type="subcellular location">
    <subcellularLocation>
        <location evidence="1">Endoplasmic reticulum membrane</location>
        <topology evidence="1">Multi-pass membrane protein</topology>
    </subcellularLocation>
</comment>
<gene>
    <name evidence="11" type="ORF">BQ2448_7672</name>
</gene>
<dbReference type="GO" id="GO:0006465">
    <property type="term" value="P:signal peptide processing"/>
    <property type="evidence" value="ECO:0007669"/>
    <property type="project" value="InterPro"/>
</dbReference>
<dbReference type="EMBL" id="FMSP01000023">
    <property type="protein sequence ID" value="SCV74643.1"/>
    <property type="molecule type" value="Genomic_DNA"/>
</dbReference>
<keyword evidence="12" id="KW-1185">Reference proteome</keyword>
<comment type="similarity">
    <text evidence="2">Belongs to the SPCS2 family.</text>
</comment>